<evidence type="ECO:0000259" key="8">
    <source>
        <dbReference type="PROSITE" id="PS51968"/>
    </source>
</evidence>
<accession>A0AA35WXW6</accession>
<dbReference type="GO" id="GO:0000978">
    <property type="term" value="F:RNA polymerase II cis-regulatory region sequence-specific DNA binding"/>
    <property type="evidence" value="ECO:0007669"/>
    <property type="project" value="TreeGrafter"/>
</dbReference>
<keyword evidence="3 6" id="KW-0238">DNA-binding</keyword>
<evidence type="ECO:0000256" key="1">
    <source>
        <dbReference type="ARBA" id="ARBA00004123"/>
    </source>
</evidence>
<name>A0AA35WXW6_GEOBA</name>
<reference evidence="9" key="1">
    <citation type="submission" date="2023-03" db="EMBL/GenBank/DDBJ databases">
        <authorList>
            <person name="Steffen K."/>
            <person name="Cardenas P."/>
        </authorList>
    </citation>
    <scope>NUCLEOTIDE SEQUENCE</scope>
</reference>
<dbReference type="GO" id="GO:0001228">
    <property type="term" value="F:DNA-binding transcription activator activity, RNA polymerase II-specific"/>
    <property type="evidence" value="ECO:0007669"/>
    <property type="project" value="TreeGrafter"/>
</dbReference>
<feature type="domain" description="Grh/CP2 DB" evidence="8">
    <location>
        <begin position="231"/>
        <end position="461"/>
    </location>
</feature>
<evidence type="ECO:0000256" key="3">
    <source>
        <dbReference type="ARBA" id="ARBA00023125"/>
    </source>
</evidence>
<feature type="compositionally biased region" description="Polar residues" evidence="7">
    <location>
        <begin position="84"/>
        <end position="93"/>
    </location>
</feature>
<dbReference type="InterPro" id="IPR057520">
    <property type="entry name" value="GRHL1/CP2_C"/>
</dbReference>
<dbReference type="PANTHER" id="PTHR11037">
    <property type="entry name" value="TRANSCRIPTION FACTOR CP2"/>
    <property type="match status" value="1"/>
</dbReference>
<keyword evidence="2" id="KW-0805">Transcription regulation</keyword>
<evidence type="ECO:0000313" key="10">
    <source>
        <dbReference type="Proteomes" id="UP001174909"/>
    </source>
</evidence>
<evidence type="ECO:0000256" key="5">
    <source>
        <dbReference type="ARBA" id="ARBA00023242"/>
    </source>
</evidence>
<comment type="caution">
    <text evidence="9">The sequence shown here is derived from an EMBL/GenBank/DDBJ whole genome shotgun (WGS) entry which is preliminary data.</text>
</comment>
<dbReference type="Pfam" id="PF04516">
    <property type="entry name" value="CP2"/>
    <property type="match status" value="1"/>
</dbReference>
<dbReference type="EMBL" id="CASHTH010002970">
    <property type="protein sequence ID" value="CAI8037943.1"/>
    <property type="molecule type" value="Genomic_DNA"/>
</dbReference>
<feature type="region of interest" description="Disordered" evidence="7">
    <location>
        <begin position="72"/>
        <end position="104"/>
    </location>
</feature>
<evidence type="ECO:0000256" key="7">
    <source>
        <dbReference type="SAM" id="MobiDB-lite"/>
    </source>
</evidence>
<organism evidence="9 10">
    <name type="scientific">Geodia barretti</name>
    <name type="common">Barrett's horny sponge</name>
    <dbReference type="NCBI Taxonomy" id="519541"/>
    <lineage>
        <taxon>Eukaryota</taxon>
        <taxon>Metazoa</taxon>
        <taxon>Porifera</taxon>
        <taxon>Demospongiae</taxon>
        <taxon>Heteroscleromorpha</taxon>
        <taxon>Tetractinellida</taxon>
        <taxon>Astrophorina</taxon>
        <taxon>Geodiidae</taxon>
        <taxon>Geodia</taxon>
    </lineage>
</organism>
<feature type="compositionally biased region" description="Low complexity" evidence="7">
    <location>
        <begin position="205"/>
        <end position="217"/>
    </location>
</feature>
<sequence>MSGKLIGSMRKNGVVNGSIHPSRDTSSSPIEVKQSSPSSLSQCSSQSCGSAGSAKSLPVTIPAQEQLSFPFTRQTSDPGLLGYSSPTEDNSPTQHRKGFSHNSLVPSSELPIMATEVVSVTTNHSGPGCSEISELLSSHPHTSGVLQHSRPLILQHPSHGSIDEGSNGSNYINWLCELYPSVLGSPSSKEKLSSYPETTSPLPPDSSHSPDPTHISSENYTQDHVDTVFSSQEKYVVTLGAPISIAQRMGEDTLTYLNKGQFYSLFCKANSGCPDLVKSVVYLTFFDEPDSRVEQSNWQYWYSQQANPNQRAFDIDRKACENIQGKPVDLAYNVASFIWRPKLGSKLVLRINCLSTEFSSQKGVKGYPLHMVVDTYGDLENEAAEPVHRAYCRVKIFRDKGAERKNKDETRNLDRRIQKIMRQRPGAPLDSDIPTSVFHPPTRETALTPTSTFGPKPFLFVPEQVRRPKHSFVPRKEGSPAPSFPVNHHDTSLFLASLKERETKRTIGNILSQAKEDLDHLEVGAPAKKAALVPDRPVITVYVRKEEEKVYNALLLDSLTVHDFKLQIARTYDVPPEMIKNVFKKTKKGLLVHFNAEMISRLEDESDFIIDLPFDNQKGVFDLHIRY</sequence>
<keyword evidence="10" id="KW-1185">Reference proteome</keyword>
<evidence type="ECO:0000313" key="9">
    <source>
        <dbReference type="EMBL" id="CAI8037943.1"/>
    </source>
</evidence>
<protein>
    <submittedName>
        <fullName evidence="9">Grainyhead-like protein 1 homolog</fullName>
    </submittedName>
</protein>
<proteinExistence type="predicted"/>
<feature type="region of interest" description="Disordered" evidence="7">
    <location>
        <begin position="187"/>
        <end position="218"/>
    </location>
</feature>
<gene>
    <name evidence="9" type="ORF">GBAR_LOCUS21188</name>
</gene>
<dbReference type="PANTHER" id="PTHR11037:SF20">
    <property type="entry name" value="PROTEIN GRAINYHEAD"/>
    <property type="match status" value="1"/>
</dbReference>
<comment type="subcellular location">
    <subcellularLocation>
        <location evidence="1 6">Nucleus</location>
    </subcellularLocation>
</comment>
<evidence type="ECO:0000256" key="4">
    <source>
        <dbReference type="ARBA" id="ARBA00023163"/>
    </source>
</evidence>
<feature type="region of interest" description="Disordered" evidence="7">
    <location>
        <begin position="1"/>
        <end position="56"/>
    </location>
</feature>
<dbReference type="InterPro" id="IPR007604">
    <property type="entry name" value="CP2"/>
</dbReference>
<keyword evidence="4" id="KW-0804">Transcription</keyword>
<dbReference type="PROSITE" id="PS51968">
    <property type="entry name" value="GRH_CP2_DB"/>
    <property type="match status" value="1"/>
</dbReference>
<dbReference type="GO" id="GO:0005634">
    <property type="term" value="C:nucleus"/>
    <property type="evidence" value="ECO:0007669"/>
    <property type="project" value="UniProtKB-SubCell"/>
</dbReference>
<dbReference type="AlphaFoldDB" id="A0AA35WXW6"/>
<dbReference type="Pfam" id="PF25416">
    <property type="entry name" value="GRHL1_C"/>
    <property type="match status" value="1"/>
</dbReference>
<evidence type="ECO:0000256" key="2">
    <source>
        <dbReference type="ARBA" id="ARBA00023015"/>
    </source>
</evidence>
<evidence type="ECO:0000256" key="6">
    <source>
        <dbReference type="PROSITE-ProRule" id="PRU01313"/>
    </source>
</evidence>
<dbReference type="Proteomes" id="UP001174909">
    <property type="component" value="Unassembled WGS sequence"/>
</dbReference>
<keyword evidence="5 6" id="KW-0539">Nucleus</keyword>
<dbReference type="InterPro" id="IPR040167">
    <property type="entry name" value="TF_CP2-like"/>
</dbReference>
<feature type="compositionally biased region" description="Low complexity" evidence="7">
    <location>
        <begin position="33"/>
        <end position="56"/>
    </location>
</feature>